<name>A0A146LCJ3_LYGHE</name>
<sequence>NSGEANKWFGDLKVAKSLPYFDSSLHCAVNFLLSSMNSANKSHGGLSGNSKTQASSTKATQAGVSVIQEPSNLQNIAQPAPNQEKNWNSFSRPFPQLFTGLDLLKHRSPFRPVLGDHFPVADTNRCCNVQLQYQ</sequence>
<evidence type="ECO:0000313" key="2">
    <source>
        <dbReference type="EMBL" id="JAQ04777.1"/>
    </source>
</evidence>
<dbReference type="EMBL" id="GDHC01013852">
    <property type="protein sequence ID" value="JAQ04777.1"/>
    <property type="molecule type" value="Transcribed_RNA"/>
</dbReference>
<feature type="region of interest" description="Disordered" evidence="1">
    <location>
        <begin position="40"/>
        <end position="63"/>
    </location>
</feature>
<reference evidence="2" key="1">
    <citation type="journal article" date="2016" name="Gigascience">
        <title>De novo construction of an expanded transcriptome assembly for the western tarnished plant bug, Lygus hesperus.</title>
        <authorList>
            <person name="Tassone E.E."/>
            <person name="Geib S.M."/>
            <person name="Hall B."/>
            <person name="Fabrick J.A."/>
            <person name="Brent C.S."/>
            <person name="Hull J.J."/>
        </authorList>
    </citation>
    <scope>NUCLEOTIDE SEQUENCE</scope>
</reference>
<protein>
    <submittedName>
        <fullName evidence="2">Uncharacterized protein</fullName>
    </submittedName>
</protein>
<organism evidence="2">
    <name type="scientific">Lygus hesperus</name>
    <name type="common">Western plant bug</name>
    <dbReference type="NCBI Taxonomy" id="30085"/>
    <lineage>
        <taxon>Eukaryota</taxon>
        <taxon>Metazoa</taxon>
        <taxon>Ecdysozoa</taxon>
        <taxon>Arthropoda</taxon>
        <taxon>Hexapoda</taxon>
        <taxon>Insecta</taxon>
        <taxon>Pterygota</taxon>
        <taxon>Neoptera</taxon>
        <taxon>Paraneoptera</taxon>
        <taxon>Hemiptera</taxon>
        <taxon>Heteroptera</taxon>
        <taxon>Panheteroptera</taxon>
        <taxon>Cimicomorpha</taxon>
        <taxon>Miridae</taxon>
        <taxon>Mirini</taxon>
        <taxon>Lygus</taxon>
    </lineage>
</organism>
<proteinExistence type="predicted"/>
<feature type="compositionally biased region" description="Polar residues" evidence="1">
    <location>
        <begin position="48"/>
        <end position="63"/>
    </location>
</feature>
<accession>A0A146LCJ3</accession>
<dbReference type="AlphaFoldDB" id="A0A146LCJ3"/>
<gene>
    <name evidence="2" type="ORF">g.56831</name>
</gene>
<evidence type="ECO:0000256" key="1">
    <source>
        <dbReference type="SAM" id="MobiDB-lite"/>
    </source>
</evidence>
<feature type="non-terminal residue" evidence="2">
    <location>
        <position position="1"/>
    </location>
</feature>